<dbReference type="EMBL" id="HBUE01136260">
    <property type="protein sequence ID" value="CAG6498642.1"/>
    <property type="molecule type" value="Transcribed_RNA"/>
</dbReference>
<dbReference type="EMBL" id="HBUE01230378">
    <property type="protein sequence ID" value="CAG6544565.1"/>
    <property type="molecule type" value="Transcribed_RNA"/>
</dbReference>
<dbReference type="EMBL" id="HBUE01337168">
    <property type="protein sequence ID" value="CAG6596703.1"/>
    <property type="molecule type" value="Transcribed_RNA"/>
</dbReference>
<feature type="region of interest" description="Disordered" evidence="1">
    <location>
        <begin position="65"/>
        <end position="91"/>
    </location>
</feature>
<feature type="region of interest" description="Disordered" evidence="1">
    <location>
        <begin position="146"/>
        <end position="219"/>
    </location>
</feature>
<proteinExistence type="predicted"/>
<dbReference type="EMBL" id="HBUE01136265">
    <property type="protein sequence ID" value="CAG6498649.1"/>
    <property type="molecule type" value="Transcribed_RNA"/>
</dbReference>
<organism evidence="2">
    <name type="scientific">Culex pipiens</name>
    <name type="common">House mosquito</name>
    <dbReference type="NCBI Taxonomy" id="7175"/>
    <lineage>
        <taxon>Eukaryota</taxon>
        <taxon>Metazoa</taxon>
        <taxon>Ecdysozoa</taxon>
        <taxon>Arthropoda</taxon>
        <taxon>Hexapoda</taxon>
        <taxon>Insecta</taxon>
        <taxon>Pterygota</taxon>
        <taxon>Neoptera</taxon>
        <taxon>Endopterygota</taxon>
        <taxon>Diptera</taxon>
        <taxon>Nematocera</taxon>
        <taxon>Culicoidea</taxon>
        <taxon>Culicidae</taxon>
        <taxon>Culicinae</taxon>
        <taxon>Culicini</taxon>
        <taxon>Culex</taxon>
        <taxon>Culex</taxon>
    </lineage>
</organism>
<accession>A0A8D8CWE5</accession>
<name>A0A8D8CWE5_CULPI</name>
<dbReference type="EMBL" id="HBUE01136258">
    <property type="protein sequence ID" value="CAG6498639.1"/>
    <property type="molecule type" value="Transcribed_RNA"/>
</dbReference>
<dbReference type="EMBL" id="HBUE01230379">
    <property type="protein sequence ID" value="CAG6544567.1"/>
    <property type="molecule type" value="Transcribed_RNA"/>
</dbReference>
<feature type="region of interest" description="Disordered" evidence="1">
    <location>
        <begin position="1"/>
        <end position="35"/>
    </location>
</feature>
<reference evidence="2" key="1">
    <citation type="submission" date="2021-05" db="EMBL/GenBank/DDBJ databases">
        <authorList>
            <person name="Alioto T."/>
            <person name="Alioto T."/>
            <person name="Gomez Garrido J."/>
        </authorList>
    </citation>
    <scope>NUCLEOTIDE SEQUENCE</scope>
</reference>
<evidence type="ECO:0000313" key="2">
    <source>
        <dbReference type="EMBL" id="CAG6498652.1"/>
    </source>
</evidence>
<feature type="region of interest" description="Disordered" evidence="1">
    <location>
        <begin position="107"/>
        <end position="131"/>
    </location>
</feature>
<dbReference type="EMBL" id="HBUE01136267">
    <property type="protein sequence ID" value="CAG6498652.1"/>
    <property type="molecule type" value="Transcribed_RNA"/>
</dbReference>
<sequence length="219" mass="23752">MAAAIGPLRRFHRPEQSRVASRATTRKTTEISAICTSSTNSNSNIRFGTIRRPIGRLALARRPLFAAGEGGTTGPRSRPAEGRPRHASGCERPACRWRTTESPAWRTRAVRRSTVPTWTSSTTGCAASASPRTGSATWAIRCGVAARGPSTRSPRTGPEAPRIGRGAAGRRSRTTRWPTGTGKGATERTVRRRAARTGRTSRTRTRWPCWALPASARRP</sequence>
<dbReference type="EMBL" id="HBUE01337169">
    <property type="protein sequence ID" value="CAG6596705.1"/>
    <property type="molecule type" value="Transcribed_RNA"/>
</dbReference>
<dbReference type="AlphaFoldDB" id="A0A8D8CWE5"/>
<protein>
    <submittedName>
        <fullName evidence="2">(northern house mosquito) hypothetical protein</fullName>
    </submittedName>
</protein>
<evidence type="ECO:0000256" key="1">
    <source>
        <dbReference type="SAM" id="MobiDB-lite"/>
    </source>
</evidence>
<dbReference type="EMBL" id="HBUE01136264">
    <property type="protein sequence ID" value="CAG6498646.1"/>
    <property type="molecule type" value="Transcribed_RNA"/>
</dbReference>
<feature type="compositionally biased region" description="Basic residues" evidence="1">
    <location>
        <begin position="190"/>
        <end position="205"/>
    </location>
</feature>
<feature type="compositionally biased region" description="Low complexity" evidence="1">
    <location>
        <begin position="117"/>
        <end position="130"/>
    </location>
</feature>